<evidence type="ECO:0000256" key="1">
    <source>
        <dbReference type="SAM" id="MobiDB-lite"/>
    </source>
</evidence>
<dbReference type="EMBL" id="JARJCW010000002">
    <property type="protein sequence ID" value="KAJ7228595.1"/>
    <property type="molecule type" value="Genomic_DNA"/>
</dbReference>
<feature type="region of interest" description="Disordered" evidence="1">
    <location>
        <begin position="86"/>
        <end position="119"/>
    </location>
</feature>
<evidence type="ECO:0000313" key="3">
    <source>
        <dbReference type="Proteomes" id="UP001219525"/>
    </source>
</evidence>
<dbReference type="PANTHER" id="PTHR37450:SF1">
    <property type="entry name" value="CIPC PROTEIN"/>
    <property type="match status" value="1"/>
</dbReference>
<keyword evidence="3" id="KW-1185">Reference proteome</keyword>
<proteinExistence type="predicted"/>
<reference evidence="2" key="1">
    <citation type="submission" date="2023-03" db="EMBL/GenBank/DDBJ databases">
        <title>Massive genome expansion in bonnet fungi (Mycena s.s.) driven by repeated elements and novel gene families across ecological guilds.</title>
        <authorList>
            <consortium name="Lawrence Berkeley National Laboratory"/>
            <person name="Harder C.B."/>
            <person name="Miyauchi S."/>
            <person name="Viragh M."/>
            <person name="Kuo A."/>
            <person name="Thoen E."/>
            <person name="Andreopoulos B."/>
            <person name="Lu D."/>
            <person name="Skrede I."/>
            <person name="Drula E."/>
            <person name="Henrissat B."/>
            <person name="Morin E."/>
            <person name="Kohler A."/>
            <person name="Barry K."/>
            <person name="LaButti K."/>
            <person name="Morin E."/>
            <person name="Salamov A."/>
            <person name="Lipzen A."/>
            <person name="Mereny Z."/>
            <person name="Hegedus B."/>
            <person name="Baldrian P."/>
            <person name="Stursova M."/>
            <person name="Weitz H."/>
            <person name="Taylor A."/>
            <person name="Grigoriev I.V."/>
            <person name="Nagy L.G."/>
            <person name="Martin F."/>
            <person name="Kauserud H."/>
        </authorList>
    </citation>
    <scope>NUCLEOTIDE SEQUENCE</scope>
    <source>
        <strain evidence="2">9144</strain>
    </source>
</reference>
<protein>
    <submittedName>
        <fullName evidence="2">Uncharacterized protein</fullName>
    </submittedName>
</protein>
<dbReference type="Pfam" id="PF12585">
    <property type="entry name" value="DUF3759"/>
    <property type="match status" value="1"/>
</dbReference>
<gene>
    <name evidence="2" type="ORF">GGX14DRAFT_613756</name>
</gene>
<evidence type="ECO:0000313" key="2">
    <source>
        <dbReference type="EMBL" id="KAJ7228595.1"/>
    </source>
</evidence>
<name>A0AAD6YT09_9AGAR</name>
<accession>A0AAD6YT09</accession>
<organism evidence="2 3">
    <name type="scientific">Mycena pura</name>
    <dbReference type="NCBI Taxonomy" id="153505"/>
    <lineage>
        <taxon>Eukaryota</taxon>
        <taxon>Fungi</taxon>
        <taxon>Dikarya</taxon>
        <taxon>Basidiomycota</taxon>
        <taxon>Agaricomycotina</taxon>
        <taxon>Agaricomycetes</taxon>
        <taxon>Agaricomycetidae</taxon>
        <taxon>Agaricales</taxon>
        <taxon>Marasmiineae</taxon>
        <taxon>Mycenaceae</taxon>
        <taxon>Mycena</taxon>
    </lineage>
</organism>
<dbReference type="Proteomes" id="UP001219525">
    <property type="component" value="Unassembled WGS sequence"/>
</dbReference>
<dbReference type="AlphaFoldDB" id="A0AAD6YT09"/>
<sequence length="119" mass="13383">MFGWLHKLHSDDEKAYEQVVNAETPEHKAKLSHELIAAAAAYEAAKKYEEHCAENGKPDSHAKAEEIIAAFSAAFVDRMVETKGLDELDKEKAKRDAAKRAHEQSNDILDEQYKKEAAM</sequence>
<dbReference type="PANTHER" id="PTHR37450">
    <property type="entry name" value="CIPC PROTEIN"/>
    <property type="match status" value="1"/>
</dbReference>
<comment type="caution">
    <text evidence="2">The sequence shown here is derived from an EMBL/GenBank/DDBJ whole genome shotgun (WGS) entry which is preliminary data.</text>
</comment>
<dbReference type="InterPro" id="IPR022234">
    <property type="entry name" value="DUF3759"/>
</dbReference>